<protein>
    <recommendedName>
        <fullName evidence="2">Secretion system C-terminal sorting domain-containing protein</fullName>
    </recommendedName>
</protein>
<evidence type="ECO:0000313" key="4">
    <source>
        <dbReference type="Proteomes" id="UP000239590"/>
    </source>
</evidence>
<name>A0A2S7II64_9BACT</name>
<dbReference type="OrthoDB" id="938160at2"/>
<feature type="chain" id="PRO_5015454101" description="Secretion system C-terminal sorting domain-containing protein" evidence="1">
    <location>
        <begin position="22"/>
        <end position="340"/>
    </location>
</feature>
<dbReference type="EMBL" id="PTRA01000003">
    <property type="protein sequence ID" value="PQA56090.1"/>
    <property type="molecule type" value="Genomic_DNA"/>
</dbReference>
<dbReference type="Proteomes" id="UP000239590">
    <property type="component" value="Unassembled WGS sequence"/>
</dbReference>
<evidence type="ECO:0000256" key="1">
    <source>
        <dbReference type="SAM" id="SignalP"/>
    </source>
</evidence>
<evidence type="ECO:0000313" key="3">
    <source>
        <dbReference type="EMBL" id="PQA56090.1"/>
    </source>
</evidence>
<comment type="caution">
    <text evidence="3">The sequence shown here is derived from an EMBL/GenBank/DDBJ whole genome shotgun (WGS) entry which is preliminary data.</text>
</comment>
<feature type="signal peptide" evidence="1">
    <location>
        <begin position="1"/>
        <end position="21"/>
    </location>
</feature>
<accession>A0A2S7II64</accession>
<keyword evidence="4" id="KW-1185">Reference proteome</keyword>
<organism evidence="3 4">
    <name type="scientific">Siphonobacter curvatus</name>
    <dbReference type="NCBI Taxonomy" id="2094562"/>
    <lineage>
        <taxon>Bacteria</taxon>
        <taxon>Pseudomonadati</taxon>
        <taxon>Bacteroidota</taxon>
        <taxon>Cytophagia</taxon>
        <taxon>Cytophagales</taxon>
        <taxon>Cytophagaceae</taxon>
        <taxon>Siphonobacter</taxon>
    </lineage>
</organism>
<dbReference type="RefSeq" id="WP_104714644.1">
    <property type="nucleotide sequence ID" value="NZ_PTRA01000003.1"/>
</dbReference>
<sequence>MKKLTLFTWFLLLGTFLQGYAQSGDLEVVSIDPAKSPLSVGETSELILAVNQNGPQDLPTGSARVTISMDTRYTNWVTPLTITDECGGIWTLQTTNVTGTTAQIQIRNNGGPLTFLAECIIHIPIQAVAVGKGSITVGSTVFGPGVSDPNGTNQGANSAVNVIGPTPVTLGSFVASKEGLSAQLGWVTLQEKNTKSFEVEHSLDGRSWRQLGSVAAVGNSLTQQRYSYQDTDPANGLNYYRLRMVDLDGHTELSRSQSLSFERGLQASVYPNPAVDYLTLEVKDISKVASVQILSTTGRAVYESAAPATQVKVSSLTKGLYLVRFQFKNGSTETYKVIKQ</sequence>
<keyword evidence="1" id="KW-0732">Signal</keyword>
<dbReference type="Pfam" id="PF18962">
    <property type="entry name" value="Por_Secre_tail"/>
    <property type="match status" value="1"/>
</dbReference>
<dbReference type="InterPro" id="IPR026444">
    <property type="entry name" value="Secre_tail"/>
</dbReference>
<feature type="domain" description="Secretion system C-terminal sorting" evidence="2">
    <location>
        <begin position="269"/>
        <end position="337"/>
    </location>
</feature>
<gene>
    <name evidence="3" type="ORF">C5O19_17170</name>
</gene>
<proteinExistence type="predicted"/>
<dbReference type="NCBIfam" id="TIGR04183">
    <property type="entry name" value="Por_Secre_tail"/>
    <property type="match status" value="1"/>
</dbReference>
<evidence type="ECO:0000259" key="2">
    <source>
        <dbReference type="Pfam" id="PF18962"/>
    </source>
</evidence>
<reference evidence="4" key="1">
    <citation type="submission" date="2018-02" db="EMBL/GenBank/DDBJ databases">
        <title>Genome sequencing of Solimonas sp. HR-BB.</title>
        <authorList>
            <person name="Lee Y."/>
            <person name="Jeon C.O."/>
        </authorList>
    </citation>
    <scope>NUCLEOTIDE SEQUENCE [LARGE SCALE GENOMIC DNA]</scope>
    <source>
        <strain evidence="4">HR-U</strain>
    </source>
</reference>
<dbReference type="AlphaFoldDB" id="A0A2S7II64"/>